<organism evidence="1 2">
    <name type="scientific">Pontibacillus yanchengensis Y32</name>
    <dbReference type="NCBI Taxonomy" id="1385514"/>
    <lineage>
        <taxon>Bacteria</taxon>
        <taxon>Bacillati</taxon>
        <taxon>Bacillota</taxon>
        <taxon>Bacilli</taxon>
        <taxon>Bacillales</taxon>
        <taxon>Bacillaceae</taxon>
        <taxon>Pontibacillus</taxon>
    </lineage>
</organism>
<dbReference type="OrthoDB" id="2404998at2"/>
<evidence type="ECO:0000313" key="2">
    <source>
        <dbReference type="Proteomes" id="UP000030147"/>
    </source>
</evidence>
<dbReference type="AlphaFoldDB" id="A0A0A2TBM7"/>
<reference evidence="1 2" key="1">
    <citation type="journal article" date="2015" name="Stand. Genomic Sci.">
        <title>High quality draft genome sequence of the moderately halophilic bacterium Pontibacillus yanchengensis Y32(T) and comparison among Pontibacillus genomes.</title>
        <authorList>
            <person name="Huang J."/>
            <person name="Qiao Z.X."/>
            <person name="Tang J.W."/>
            <person name="Wang G."/>
        </authorList>
    </citation>
    <scope>NUCLEOTIDE SEQUENCE [LARGE SCALE GENOMIC DNA]</scope>
    <source>
        <strain evidence="1 2">Y32</strain>
    </source>
</reference>
<accession>A0A0A2TBM7</accession>
<evidence type="ECO:0008006" key="3">
    <source>
        <dbReference type="Google" id="ProtNLM"/>
    </source>
</evidence>
<dbReference type="RefSeq" id="WP_036822891.1">
    <property type="nucleotide sequence ID" value="NZ_AVBF01000062.1"/>
</dbReference>
<protein>
    <recommendedName>
        <fullName evidence="3">Peptidyl-prolyl cis-trans isomerase</fullName>
    </recommendedName>
</protein>
<dbReference type="EMBL" id="AVBF01000062">
    <property type="protein sequence ID" value="KGP71476.1"/>
    <property type="molecule type" value="Genomic_DNA"/>
</dbReference>
<comment type="caution">
    <text evidence="1">The sequence shown here is derived from an EMBL/GenBank/DDBJ whole genome shotgun (WGS) entry which is preliminary data.</text>
</comment>
<dbReference type="Proteomes" id="UP000030147">
    <property type="component" value="Unassembled WGS sequence"/>
</dbReference>
<gene>
    <name evidence="1" type="ORF">N782_06120</name>
</gene>
<dbReference type="eggNOG" id="COG2041">
    <property type="taxonomic scope" value="Bacteria"/>
</dbReference>
<evidence type="ECO:0000313" key="1">
    <source>
        <dbReference type="EMBL" id="KGP71476.1"/>
    </source>
</evidence>
<sequence>MVIQITGNVHYTITLDPTVWIFDDRKIDFSEAFTSAEALKENEEDDLRKAAQIWDREIYQQKLDPPVNKSISTFDKKKILEGTYVMPIHHFLEHAQLKDNASIVTLETIEGPVQISVHDLKQSLLLFAQDGKPIQEEGPVHLYYMDGSNKETPLKGIQKVVVE</sequence>
<keyword evidence="2" id="KW-1185">Reference proteome</keyword>
<proteinExistence type="predicted"/>
<dbReference type="STRING" id="1385514.N782_06120"/>
<name>A0A0A2TBM7_9BACI</name>